<dbReference type="Pfam" id="PF00069">
    <property type="entry name" value="Pkinase"/>
    <property type="match status" value="1"/>
</dbReference>
<evidence type="ECO:0000256" key="1">
    <source>
        <dbReference type="SAM" id="MobiDB-lite"/>
    </source>
</evidence>
<dbReference type="PROSITE" id="PS50011">
    <property type="entry name" value="PROTEIN_KINASE_DOM"/>
    <property type="match status" value="1"/>
</dbReference>
<evidence type="ECO:0000313" key="3">
    <source>
        <dbReference type="EMBL" id="KAK5965788.1"/>
    </source>
</evidence>
<feature type="domain" description="Protein kinase" evidence="2">
    <location>
        <begin position="1"/>
        <end position="238"/>
    </location>
</feature>
<sequence length="291" mass="33042">MGTPLGPIKINIGDRIKDQFVVKKKIGEGACGQVFLVHVIEANGKPKGRAAMKVEPLMKSKDDEILKMEIFVLKKALQDIHEAGFIHRDVKPSNLAMGLYNTQVCYVFDFGLARQILIPDASGTLKLREPRNKVMFRGTVRYCSLNVHQYKEQGRHDDLYGALFSMIECLTATLPWKGMIRKEAGRVKENTTDTALCKDCPPSFLDMAKALRKLTYRDVPPYKNFMEKLKQDLPHKLKMTDPYEWNKPGEKDGNKDNNTVNEVDESVVTEERNTNISCDEDFAKEDTLEGL</sequence>
<organism evidence="3 4">
    <name type="scientific">Trichostrongylus colubriformis</name>
    <name type="common">Black scour worm</name>
    <dbReference type="NCBI Taxonomy" id="6319"/>
    <lineage>
        <taxon>Eukaryota</taxon>
        <taxon>Metazoa</taxon>
        <taxon>Ecdysozoa</taxon>
        <taxon>Nematoda</taxon>
        <taxon>Chromadorea</taxon>
        <taxon>Rhabditida</taxon>
        <taxon>Rhabditina</taxon>
        <taxon>Rhabditomorpha</taxon>
        <taxon>Strongyloidea</taxon>
        <taxon>Trichostrongylidae</taxon>
        <taxon>Trichostrongylus</taxon>
    </lineage>
</organism>
<evidence type="ECO:0000313" key="4">
    <source>
        <dbReference type="Proteomes" id="UP001331761"/>
    </source>
</evidence>
<dbReference type="InterPro" id="IPR011009">
    <property type="entry name" value="Kinase-like_dom_sf"/>
</dbReference>
<keyword evidence="4" id="KW-1185">Reference proteome</keyword>
<name>A0AAN8F667_TRICO</name>
<dbReference type="EMBL" id="WIXE01024236">
    <property type="protein sequence ID" value="KAK5965788.1"/>
    <property type="molecule type" value="Genomic_DNA"/>
</dbReference>
<evidence type="ECO:0000259" key="2">
    <source>
        <dbReference type="PROSITE" id="PS50011"/>
    </source>
</evidence>
<dbReference type="Gene3D" id="1.10.510.10">
    <property type="entry name" value="Transferase(Phosphotransferase) domain 1"/>
    <property type="match status" value="1"/>
</dbReference>
<protein>
    <submittedName>
        <fullName evidence="3">Tau-tubulin kinase 1</fullName>
    </submittedName>
</protein>
<dbReference type="InterPro" id="IPR050235">
    <property type="entry name" value="CK1_Ser-Thr_kinase"/>
</dbReference>
<dbReference type="GO" id="GO:0004672">
    <property type="term" value="F:protein kinase activity"/>
    <property type="evidence" value="ECO:0007669"/>
    <property type="project" value="InterPro"/>
</dbReference>
<keyword evidence="3" id="KW-0418">Kinase</keyword>
<dbReference type="Proteomes" id="UP001331761">
    <property type="component" value="Unassembled WGS sequence"/>
</dbReference>
<dbReference type="InterPro" id="IPR000719">
    <property type="entry name" value="Prot_kinase_dom"/>
</dbReference>
<dbReference type="GO" id="GO:0005524">
    <property type="term" value="F:ATP binding"/>
    <property type="evidence" value="ECO:0007669"/>
    <property type="project" value="InterPro"/>
</dbReference>
<dbReference type="AlphaFoldDB" id="A0AAN8F667"/>
<feature type="region of interest" description="Disordered" evidence="1">
    <location>
        <begin position="240"/>
        <end position="291"/>
    </location>
</feature>
<dbReference type="SUPFAM" id="SSF56112">
    <property type="entry name" value="Protein kinase-like (PK-like)"/>
    <property type="match status" value="1"/>
</dbReference>
<dbReference type="SMART" id="SM00220">
    <property type="entry name" value="S_TKc"/>
    <property type="match status" value="1"/>
</dbReference>
<proteinExistence type="predicted"/>
<accession>A0AAN8F667</accession>
<reference evidence="3 4" key="1">
    <citation type="submission" date="2019-10" db="EMBL/GenBank/DDBJ databases">
        <title>Assembly and Annotation for the nematode Trichostrongylus colubriformis.</title>
        <authorList>
            <person name="Martin J."/>
        </authorList>
    </citation>
    <scope>NUCLEOTIDE SEQUENCE [LARGE SCALE GENOMIC DNA]</scope>
    <source>
        <strain evidence="3">G859</strain>
        <tissue evidence="3">Whole worm</tissue>
    </source>
</reference>
<comment type="caution">
    <text evidence="3">The sequence shown here is derived from an EMBL/GenBank/DDBJ whole genome shotgun (WGS) entry which is preliminary data.</text>
</comment>
<dbReference type="PANTHER" id="PTHR11909">
    <property type="entry name" value="CASEIN KINASE-RELATED"/>
    <property type="match status" value="1"/>
</dbReference>
<gene>
    <name evidence="3" type="ORF">GCK32_006092</name>
</gene>
<keyword evidence="3" id="KW-0808">Transferase</keyword>